<keyword evidence="5" id="KW-0564">Palmitate</keyword>
<dbReference type="Gene3D" id="3.40.190.10">
    <property type="entry name" value="Periplasmic binding protein-like II"/>
    <property type="match status" value="2"/>
</dbReference>
<dbReference type="Pfam" id="PF03180">
    <property type="entry name" value="Lipoprotein_9"/>
    <property type="match status" value="1"/>
</dbReference>
<keyword evidence="6" id="KW-0449">Lipoprotein</keyword>
<dbReference type="RefSeq" id="WP_310549394.1">
    <property type="nucleotide sequence ID" value="NZ_JAVKGR010000027.1"/>
</dbReference>
<gene>
    <name evidence="7" type="ORF">RIL96_12665</name>
</gene>
<dbReference type="InterPro" id="IPR004872">
    <property type="entry name" value="Lipoprotein_NlpA"/>
</dbReference>
<reference evidence="7 8" key="1">
    <citation type="submission" date="2023-09" db="EMBL/GenBank/DDBJ databases">
        <title>Description of three actinobacteria isolated from air of manufacturing shop in a pharmaceutical factory.</title>
        <authorList>
            <person name="Zhang D.-F."/>
        </authorList>
    </citation>
    <scope>NUCLEOTIDE SEQUENCE [LARGE SCALE GENOMIC DNA]</scope>
    <source>
        <strain evidence="7 8">LY-0111</strain>
    </source>
</reference>
<keyword evidence="4" id="KW-0472">Membrane</keyword>
<protein>
    <submittedName>
        <fullName evidence="7">MetQ/NlpA family ABC transporter substrate-binding protein</fullName>
    </submittedName>
</protein>
<evidence type="ECO:0000313" key="7">
    <source>
        <dbReference type="EMBL" id="MDR8020412.1"/>
    </source>
</evidence>
<evidence type="ECO:0000256" key="1">
    <source>
        <dbReference type="ARBA" id="ARBA00004635"/>
    </source>
</evidence>
<sequence>MPTTPHAPSSRTGRSTAVVAGLTALTLGLASCGDNGDNGGDGTDEPIRIGVTNQDETNQEFAELAQEELGLEVEIVNFGDYNQPNPALANGDLDANWFQHIAYLADYNVNNDDDLTMVATTEAVPLPLYSEEYDDVEEFQDGDTVAIPNDEINQARAILMLAAADLLELTEDVPQPRPSDIDEEASLVEVEPIDAAQTVNALQSVEGSVINNSFANDAGLNPQADALTQDDPEDAEAFPYSNGFVVRAEDSEDEQLRELFELYHDERILESAQEVSGGTSVPVDAPFEEIQEASEEYEDFLAGEDDQ</sequence>
<evidence type="ECO:0000313" key="8">
    <source>
        <dbReference type="Proteomes" id="UP001251870"/>
    </source>
</evidence>
<dbReference type="PANTHER" id="PTHR30429:SF3">
    <property type="entry name" value="LIPOPROTEIN"/>
    <property type="match status" value="1"/>
</dbReference>
<dbReference type="PANTHER" id="PTHR30429">
    <property type="entry name" value="D-METHIONINE-BINDING LIPOPROTEIN METQ"/>
    <property type="match status" value="1"/>
</dbReference>
<evidence type="ECO:0000256" key="5">
    <source>
        <dbReference type="ARBA" id="ARBA00023139"/>
    </source>
</evidence>
<accession>A0ABU2DV81</accession>
<dbReference type="Proteomes" id="UP001251870">
    <property type="component" value="Unassembled WGS sequence"/>
</dbReference>
<evidence type="ECO:0000256" key="4">
    <source>
        <dbReference type="ARBA" id="ARBA00023136"/>
    </source>
</evidence>
<keyword evidence="3" id="KW-0732">Signal</keyword>
<dbReference type="SUPFAM" id="SSF53850">
    <property type="entry name" value="Periplasmic binding protein-like II"/>
    <property type="match status" value="1"/>
</dbReference>
<comment type="caution">
    <text evidence="7">The sequence shown here is derived from an EMBL/GenBank/DDBJ whole genome shotgun (WGS) entry which is preliminary data.</text>
</comment>
<organism evidence="7 8">
    <name type="scientific">Nesterenkonia aerolata</name>
    <dbReference type="NCBI Taxonomy" id="3074079"/>
    <lineage>
        <taxon>Bacteria</taxon>
        <taxon>Bacillati</taxon>
        <taxon>Actinomycetota</taxon>
        <taxon>Actinomycetes</taxon>
        <taxon>Micrococcales</taxon>
        <taxon>Micrococcaceae</taxon>
        <taxon>Nesterenkonia</taxon>
    </lineage>
</organism>
<proteinExistence type="inferred from homology"/>
<evidence type="ECO:0000256" key="6">
    <source>
        <dbReference type="ARBA" id="ARBA00023288"/>
    </source>
</evidence>
<name>A0ABU2DV81_9MICC</name>
<evidence type="ECO:0000256" key="3">
    <source>
        <dbReference type="ARBA" id="ARBA00022729"/>
    </source>
</evidence>
<dbReference type="EMBL" id="JAVKGR010000027">
    <property type="protein sequence ID" value="MDR8020412.1"/>
    <property type="molecule type" value="Genomic_DNA"/>
</dbReference>
<keyword evidence="8" id="KW-1185">Reference proteome</keyword>
<comment type="subcellular location">
    <subcellularLocation>
        <location evidence="1">Membrane</location>
        <topology evidence="1">Lipid-anchor</topology>
    </subcellularLocation>
</comment>
<evidence type="ECO:0000256" key="2">
    <source>
        <dbReference type="ARBA" id="ARBA00008973"/>
    </source>
</evidence>
<comment type="similarity">
    <text evidence="2">Belongs to the NlpA lipoprotein family.</text>
</comment>